<protein>
    <recommendedName>
        <fullName evidence="3">DUF659 domain-containing protein</fullName>
    </recommendedName>
</protein>
<reference evidence="1 2" key="1">
    <citation type="submission" date="2014-02" db="EMBL/GenBank/DDBJ databases">
        <title>Single nucleus genome sequencing reveals high similarity among nuclei of an endomycorrhizal fungus.</title>
        <authorList>
            <person name="Lin K."/>
            <person name="Geurts R."/>
            <person name="Zhang Z."/>
            <person name="Limpens E."/>
            <person name="Saunders D.G."/>
            <person name="Mu D."/>
            <person name="Pang E."/>
            <person name="Cao H."/>
            <person name="Cha H."/>
            <person name="Lin T."/>
            <person name="Zhou Q."/>
            <person name="Shang Y."/>
            <person name="Li Y."/>
            <person name="Ivanov S."/>
            <person name="Sharma T."/>
            <person name="Velzen R.V."/>
            <person name="Ruijter N.D."/>
            <person name="Aanen D.K."/>
            <person name="Win J."/>
            <person name="Kamoun S."/>
            <person name="Bisseling T."/>
            <person name="Huang S."/>
        </authorList>
    </citation>
    <scope>NUCLEOTIDE SEQUENCE [LARGE SCALE GENOMIC DNA]</scope>
    <source>
        <strain evidence="2">DAOM197198w</strain>
    </source>
</reference>
<dbReference type="AlphaFoldDB" id="A0A015LZ78"/>
<evidence type="ECO:0000313" key="2">
    <source>
        <dbReference type="Proteomes" id="UP000022910"/>
    </source>
</evidence>
<name>A0A015LZ78_RHIIW</name>
<gene>
    <name evidence="1" type="ORF">RirG_183980</name>
</gene>
<dbReference type="EMBL" id="JEMT01026100">
    <property type="protein sequence ID" value="EXX59993.1"/>
    <property type="molecule type" value="Genomic_DNA"/>
</dbReference>
<dbReference type="Proteomes" id="UP000022910">
    <property type="component" value="Unassembled WGS sequence"/>
</dbReference>
<accession>A0A015LZ78</accession>
<organism evidence="1 2">
    <name type="scientific">Rhizophagus irregularis (strain DAOM 197198w)</name>
    <name type="common">Glomus intraradices</name>
    <dbReference type="NCBI Taxonomy" id="1432141"/>
    <lineage>
        <taxon>Eukaryota</taxon>
        <taxon>Fungi</taxon>
        <taxon>Fungi incertae sedis</taxon>
        <taxon>Mucoromycota</taxon>
        <taxon>Glomeromycotina</taxon>
        <taxon>Glomeromycetes</taxon>
        <taxon>Glomerales</taxon>
        <taxon>Glomeraceae</taxon>
        <taxon>Rhizophagus</taxon>
    </lineage>
</organism>
<evidence type="ECO:0000313" key="1">
    <source>
        <dbReference type="EMBL" id="EXX59993.1"/>
    </source>
</evidence>
<sequence>MIALPSQKVLSGRILKDATDEVSTKLLDNAKNDLSGVTLAFNGWKNMAQQHIFGEMIIWKAINCGGNRGTANEIIRITQQLFAELNQENIRVNGLITDSSSENASARCETTSITLS</sequence>
<proteinExistence type="predicted"/>
<dbReference type="HOGENOM" id="CLU_2098173_0_0_1"/>
<comment type="caution">
    <text evidence="1">The sequence shown here is derived from an EMBL/GenBank/DDBJ whole genome shotgun (WGS) entry which is preliminary data.</text>
</comment>
<evidence type="ECO:0008006" key="3">
    <source>
        <dbReference type="Google" id="ProtNLM"/>
    </source>
</evidence>
<keyword evidence="2" id="KW-1185">Reference proteome</keyword>